<organism evidence="1 2">
    <name type="scientific">Dipteronia dyeriana</name>
    <dbReference type="NCBI Taxonomy" id="168575"/>
    <lineage>
        <taxon>Eukaryota</taxon>
        <taxon>Viridiplantae</taxon>
        <taxon>Streptophyta</taxon>
        <taxon>Embryophyta</taxon>
        <taxon>Tracheophyta</taxon>
        <taxon>Spermatophyta</taxon>
        <taxon>Magnoliopsida</taxon>
        <taxon>eudicotyledons</taxon>
        <taxon>Gunneridae</taxon>
        <taxon>Pentapetalae</taxon>
        <taxon>rosids</taxon>
        <taxon>malvids</taxon>
        <taxon>Sapindales</taxon>
        <taxon>Sapindaceae</taxon>
        <taxon>Hippocastanoideae</taxon>
        <taxon>Acereae</taxon>
        <taxon>Dipteronia</taxon>
    </lineage>
</organism>
<comment type="caution">
    <text evidence="1">The sequence shown here is derived from an EMBL/GenBank/DDBJ whole genome shotgun (WGS) entry which is preliminary data.</text>
</comment>
<feature type="non-terminal residue" evidence="1">
    <location>
        <position position="128"/>
    </location>
</feature>
<dbReference type="Proteomes" id="UP001280121">
    <property type="component" value="Unassembled WGS sequence"/>
</dbReference>
<evidence type="ECO:0000313" key="1">
    <source>
        <dbReference type="EMBL" id="KAK2646405.1"/>
    </source>
</evidence>
<protein>
    <submittedName>
        <fullName evidence="1">Uncharacterized protein</fullName>
    </submittedName>
</protein>
<name>A0AAD9U2Z1_9ROSI</name>
<sequence>MVCDDDFHRTMDRIRTYLPTVDGSNYPTEVRGLYVSKNMTYEELVSIVQTIVKYDVNKYIVDLHSISIVPTTTCRTLIKSDNDVQFMLGEDMVIPQVCVSLIERVAEDVIAEDIPHRENTQQFRSFSE</sequence>
<dbReference type="AlphaFoldDB" id="A0AAD9U2Z1"/>
<evidence type="ECO:0000313" key="2">
    <source>
        <dbReference type="Proteomes" id="UP001280121"/>
    </source>
</evidence>
<dbReference type="EMBL" id="JANJYI010000006">
    <property type="protein sequence ID" value="KAK2646405.1"/>
    <property type="molecule type" value="Genomic_DNA"/>
</dbReference>
<accession>A0AAD9U2Z1</accession>
<reference evidence="1" key="1">
    <citation type="journal article" date="2023" name="Plant J.">
        <title>Genome sequences and population genomics provide insights into the demographic history, inbreeding, and mutation load of two 'living fossil' tree species of Dipteronia.</title>
        <authorList>
            <person name="Feng Y."/>
            <person name="Comes H.P."/>
            <person name="Chen J."/>
            <person name="Zhu S."/>
            <person name="Lu R."/>
            <person name="Zhang X."/>
            <person name="Li P."/>
            <person name="Qiu J."/>
            <person name="Olsen K.M."/>
            <person name="Qiu Y."/>
        </authorList>
    </citation>
    <scope>NUCLEOTIDE SEQUENCE</scope>
    <source>
        <strain evidence="1">KIB01</strain>
    </source>
</reference>
<proteinExistence type="predicted"/>
<keyword evidence="2" id="KW-1185">Reference proteome</keyword>
<gene>
    <name evidence="1" type="ORF">Ddye_021600</name>
</gene>